<feature type="domain" description="K-box" evidence="2">
    <location>
        <begin position="28"/>
        <end position="118"/>
    </location>
</feature>
<gene>
    <name evidence="3" type="ORF">SAY87_008400</name>
</gene>
<evidence type="ECO:0000259" key="2">
    <source>
        <dbReference type="PROSITE" id="PS51297"/>
    </source>
</evidence>
<evidence type="ECO:0000313" key="4">
    <source>
        <dbReference type="Proteomes" id="UP001345219"/>
    </source>
</evidence>
<proteinExistence type="predicted"/>
<dbReference type="Pfam" id="PF01486">
    <property type="entry name" value="K-box"/>
    <property type="match status" value="1"/>
</dbReference>
<sequence>MDHTLERYKKGAEAQVERSSNVCVMEQEPRHQMELKSLKSEITRLRIEHARSMGRELDGLSFKELQKIECQLTEGLMSVKQKKERFLLGEISRSRSKEQKAMLENETLRREMEKLRGSSSTRNPLLEFHRVSPITVKPCHSDGDDAANDNHTPDVSLQLISLATGGDGRKRKAPETECTAMDDSVGSA</sequence>
<protein>
    <recommendedName>
        <fullName evidence="2">K-box domain-containing protein</fullName>
    </recommendedName>
</protein>
<feature type="region of interest" description="Disordered" evidence="1">
    <location>
        <begin position="163"/>
        <end position="188"/>
    </location>
</feature>
<evidence type="ECO:0000256" key="1">
    <source>
        <dbReference type="SAM" id="MobiDB-lite"/>
    </source>
</evidence>
<accession>A0AAN7QGQ0</accession>
<dbReference type="AlphaFoldDB" id="A0AAN7QGQ0"/>
<dbReference type="PROSITE" id="PS51297">
    <property type="entry name" value="K_BOX"/>
    <property type="match status" value="1"/>
</dbReference>
<comment type="caution">
    <text evidence="3">The sequence shown here is derived from an EMBL/GenBank/DDBJ whole genome shotgun (WGS) entry which is preliminary data.</text>
</comment>
<keyword evidence="4" id="KW-1185">Reference proteome</keyword>
<organism evidence="3 4">
    <name type="scientific">Trapa incisa</name>
    <dbReference type="NCBI Taxonomy" id="236973"/>
    <lineage>
        <taxon>Eukaryota</taxon>
        <taxon>Viridiplantae</taxon>
        <taxon>Streptophyta</taxon>
        <taxon>Embryophyta</taxon>
        <taxon>Tracheophyta</taxon>
        <taxon>Spermatophyta</taxon>
        <taxon>Magnoliopsida</taxon>
        <taxon>eudicotyledons</taxon>
        <taxon>Gunneridae</taxon>
        <taxon>Pentapetalae</taxon>
        <taxon>rosids</taxon>
        <taxon>malvids</taxon>
        <taxon>Myrtales</taxon>
        <taxon>Lythraceae</taxon>
        <taxon>Trapa</taxon>
    </lineage>
</organism>
<dbReference type="Proteomes" id="UP001345219">
    <property type="component" value="Chromosome 7"/>
</dbReference>
<evidence type="ECO:0000313" key="3">
    <source>
        <dbReference type="EMBL" id="KAK4766758.1"/>
    </source>
</evidence>
<name>A0AAN7QGQ0_9MYRT</name>
<dbReference type="InterPro" id="IPR002487">
    <property type="entry name" value="TF_Kbox"/>
</dbReference>
<reference evidence="3 4" key="1">
    <citation type="journal article" date="2023" name="Hortic Res">
        <title>Pangenome of water caltrop reveals structural variations and asymmetric subgenome divergence after allopolyploidization.</title>
        <authorList>
            <person name="Zhang X."/>
            <person name="Chen Y."/>
            <person name="Wang L."/>
            <person name="Yuan Y."/>
            <person name="Fang M."/>
            <person name="Shi L."/>
            <person name="Lu R."/>
            <person name="Comes H.P."/>
            <person name="Ma Y."/>
            <person name="Chen Y."/>
            <person name="Huang G."/>
            <person name="Zhou Y."/>
            <person name="Zheng Z."/>
            <person name="Qiu Y."/>
        </authorList>
    </citation>
    <scope>NUCLEOTIDE SEQUENCE [LARGE SCALE GENOMIC DNA]</scope>
    <source>
        <tissue evidence="3">Roots</tissue>
    </source>
</reference>
<dbReference type="GO" id="GO:0003700">
    <property type="term" value="F:DNA-binding transcription factor activity"/>
    <property type="evidence" value="ECO:0007669"/>
    <property type="project" value="InterPro"/>
</dbReference>
<dbReference type="GO" id="GO:0005634">
    <property type="term" value="C:nucleus"/>
    <property type="evidence" value="ECO:0007669"/>
    <property type="project" value="InterPro"/>
</dbReference>
<dbReference type="EMBL" id="JAXIOK010000007">
    <property type="protein sequence ID" value="KAK4766758.1"/>
    <property type="molecule type" value="Genomic_DNA"/>
</dbReference>